<dbReference type="EMBL" id="JAIPUX010000521">
    <property type="protein sequence ID" value="KAH0626559.1"/>
    <property type="molecule type" value="Genomic_DNA"/>
</dbReference>
<feature type="compositionally biased region" description="Polar residues" evidence="1">
    <location>
        <begin position="209"/>
        <end position="218"/>
    </location>
</feature>
<dbReference type="PANTHER" id="PTHR24020:SF20">
    <property type="entry name" value="PH DOMAIN-CONTAINING PROTEIN"/>
    <property type="match status" value="1"/>
</dbReference>
<sequence>MSTHFTHSSSYYASEEDTKVLISTVSSISYLELLVGKPYGGSAADIFDLTDALDPAEPSQINPEKELCSNDARDIAFLIDGSTTVRPTEFTQMKLELFTAQKGARSTAKKFLVVLTDGEKFGDPLEYAEVIEEAKKARITRFAIGVGLVFTSKVAQRELHTIGSHPATDHVIVVRHFTGLPDIQTQLKEKICASHGLGVPHSTRAPPRSTDTCTPQSDPQVLQKLEQVLRGLDQVKTKLDLLEARQGKCGHRS</sequence>
<evidence type="ECO:0000313" key="4">
    <source>
        <dbReference type="Proteomes" id="UP000826234"/>
    </source>
</evidence>
<feature type="domain" description="VWFA" evidence="2">
    <location>
        <begin position="97"/>
        <end position="187"/>
    </location>
</feature>
<evidence type="ECO:0000259" key="2">
    <source>
        <dbReference type="PROSITE" id="PS50234"/>
    </source>
</evidence>
<protein>
    <recommendedName>
        <fullName evidence="2">VWFA domain-containing protein</fullName>
    </recommendedName>
</protein>
<evidence type="ECO:0000313" key="3">
    <source>
        <dbReference type="EMBL" id="KAH0626559.1"/>
    </source>
</evidence>
<dbReference type="PRINTS" id="PR00453">
    <property type="entry name" value="VWFADOMAIN"/>
</dbReference>
<dbReference type="PANTHER" id="PTHR24020">
    <property type="entry name" value="COLLAGEN ALPHA"/>
    <property type="match status" value="1"/>
</dbReference>
<dbReference type="InterPro" id="IPR002035">
    <property type="entry name" value="VWF_A"/>
</dbReference>
<dbReference type="Pfam" id="PF00092">
    <property type="entry name" value="VWA"/>
    <property type="match status" value="1"/>
</dbReference>
<evidence type="ECO:0000256" key="1">
    <source>
        <dbReference type="SAM" id="MobiDB-lite"/>
    </source>
</evidence>
<gene>
    <name evidence="3" type="ORF">JD844_001617</name>
</gene>
<dbReference type="InterPro" id="IPR050525">
    <property type="entry name" value="ECM_Assembly_Org"/>
</dbReference>
<dbReference type="Gene3D" id="3.40.50.410">
    <property type="entry name" value="von Willebrand factor, type A domain"/>
    <property type="match status" value="1"/>
</dbReference>
<proteinExistence type="predicted"/>
<dbReference type="InterPro" id="IPR036465">
    <property type="entry name" value="vWFA_dom_sf"/>
</dbReference>
<reference evidence="3 4" key="1">
    <citation type="journal article" date="2022" name="Gigascience">
        <title>A chromosome-level genome assembly and annotation of the desert horned lizard, Phrynosoma platyrhinos, provides insight into chromosomal rearrangements among reptiles.</title>
        <authorList>
            <person name="Koochekian N."/>
            <person name="Ascanio A."/>
            <person name="Farleigh K."/>
            <person name="Card D.C."/>
            <person name="Schield D.R."/>
            <person name="Castoe T.A."/>
            <person name="Jezkova T."/>
        </authorList>
    </citation>
    <scope>NUCLEOTIDE SEQUENCE [LARGE SCALE GENOMIC DNA]</scope>
    <source>
        <strain evidence="3">NK-2021</strain>
    </source>
</reference>
<name>A0ABQ7TA68_PHRPL</name>
<organism evidence="3 4">
    <name type="scientific">Phrynosoma platyrhinos</name>
    <name type="common">Desert horned lizard</name>
    <dbReference type="NCBI Taxonomy" id="52577"/>
    <lineage>
        <taxon>Eukaryota</taxon>
        <taxon>Metazoa</taxon>
        <taxon>Chordata</taxon>
        <taxon>Craniata</taxon>
        <taxon>Vertebrata</taxon>
        <taxon>Euteleostomi</taxon>
        <taxon>Lepidosauria</taxon>
        <taxon>Squamata</taxon>
        <taxon>Bifurcata</taxon>
        <taxon>Unidentata</taxon>
        <taxon>Episquamata</taxon>
        <taxon>Toxicofera</taxon>
        <taxon>Iguania</taxon>
        <taxon>Phrynosomatidae</taxon>
        <taxon>Phrynosomatinae</taxon>
        <taxon>Phrynosoma</taxon>
    </lineage>
</organism>
<feature type="region of interest" description="Disordered" evidence="1">
    <location>
        <begin position="196"/>
        <end position="218"/>
    </location>
</feature>
<dbReference type="SUPFAM" id="SSF53300">
    <property type="entry name" value="vWA-like"/>
    <property type="match status" value="1"/>
</dbReference>
<dbReference type="Proteomes" id="UP000826234">
    <property type="component" value="Unassembled WGS sequence"/>
</dbReference>
<comment type="caution">
    <text evidence="3">The sequence shown here is derived from an EMBL/GenBank/DDBJ whole genome shotgun (WGS) entry which is preliminary data.</text>
</comment>
<accession>A0ABQ7TA68</accession>
<dbReference type="PROSITE" id="PS50234">
    <property type="entry name" value="VWFA"/>
    <property type="match status" value="1"/>
</dbReference>
<keyword evidence="4" id="KW-1185">Reference proteome</keyword>